<dbReference type="InterPro" id="IPR008967">
    <property type="entry name" value="p53-like_TF_DNA-bd_sf"/>
</dbReference>
<dbReference type="KEGG" id="crq:GCK72_010488"/>
<dbReference type="InterPro" id="IPR036960">
    <property type="entry name" value="T-box_sf"/>
</dbReference>
<dbReference type="PROSITE" id="PS01264">
    <property type="entry name" value="TBOX_2"/>
    <property type="match status" value="1"/>
</dbReference>
<dbReference type="GO" id="GO:0045893">
    <property type="term" value="P:positive regulation of DNA-templated transcription"/>
    <property type="evidence" value="ECO:0007669"/>
    <property type="project" value="InterPro"/>
</dbReference>
<name>E3LZA1_CAERE</name>
<dbReference type="GO" id="GO:0000978">
    <property type="term" value="F:RNA polymerase II cis-regulatory region sequence-specific DNA binding"/>
    <property type="evidence" value="ECO:0007669"/>
    <property type="project" value="InterPro"/>
</dbReference>
<dbReference type="CDD" id="cd00182">
    <property type="entry name" value="T-box"/>
    <property type="match status" value="1"/>
</dbReference>
<dbReference type="RefSeq" id="XP_003110958.2">
    <property type="nucleotide sequence ID" value="XM_003110910.2"/>
</dbReference>
<reference evidence="10" key="1">
    <citation type="submission" date="2007-07" db="EMBL/GenBank/DDBJ databases">
        <title>PCAP assembly of the Caenorhabditis remanei genome.</title>
        <authorList>
            <consortium name="The Caenorhabditis remanei Sequencing Consortium"/>
            <person name="Wilson R.K."/>
        </authorList>
    </citation>
    <scope>NUCLEOTIDE SEQUENCE [LARGE SCALE GENOMIC DNA]</scope>
    <source>
        <strain evidence="10">PB4641</strain>
    </source>
</reference>
<dbReference type="InterPro" id="IPR001699">
    <property type="entry name" value="TF_T-box"/>
</dbReference>
<dbReference type="STRING" id="31234.E3LZA1"/>
<evidence type="ECO:0000256" key="1">
    <source>
        <dbReference type="ARBA" id="ARBA00004123"/>
    </source>
</evidence>
<dbReference type="PRINTS" id="PR00937">
    <property type="entry name" value="TBOX"/>
</dbReference>
<protein>
    <submittedName>
        <fullName evidence="10">CRE-TBX-9 protein</fullName>
    </submittedName>
</protein>
<dbReference type="GO" id="GO:0001708">
    <property type="term" value="P:cell fate specification"/>
    <property type="evidence" value="ECO:0007669"/>
    <property type="project" value="TreeGrafter"/>
</dbReference>
<keyword evidence="8" id="KW-1133">Transmembrane helix</keyword>
<dbReference type="GeneID" id="9800693"/>
<evidence type="ECO:0000259" key="9">
    <source>
        <dbReference type="PROSITE" id="PS50252"/>
    </source>
</evidence>
<dbReference type="InParanoid" id="E3LZA1"/>
<dbReference type="Gene3D" id="2.60.40.820">
    <property type="entry name" value="Transcription factor, T-box"/>
    <property type="match status" value="1"/>
</dbReference>
<evidence type="ECO:0000256" key="4">
    <source>
        <dbReference type="ARBA" id="ARBA00023163"/>
    </source>
</evidence>
<keyword evidence="2" id="KW-0805">Transcription regulation</keyword>
<dbReference type="eggNOG" id="KOG3585">
    <property type="taxonomic scope" value="Eukaryota"/>
</dbReference>
<dbReference type="PROSITE" id="PS50252">
    <property type="entry name" value="TBOX_3"/>
    <property type="match status" value="1"/>
</dbReference>
<dbReference type="PANTHER" id="PTHR11267">
    <property type="entry name" value="T-BOX PROTEIN-RELATED"/>
    <property type="match status" value="1"/>
</dbReference>
<dbReference type="HOGENOM" id="CLU_032588_1_0_1"/>
<comment type="subcellular location">
    <subcellularLocation>
        <location evidence="1 6">Nucleus</location>
    </subcellularLocation>
</comment>
<dbReference type="FunFam" id="2.60.40.820:FF:000013">
    <property type="entry name" value="T-box transcription factor tbx-9"/>
    <property type="match status" value="1"/>
</dbReference>
<evidence type="ECO:0000313" key="10">
    <source>
        <dbReference type="EMBL" id="EFO86790.1"/>
    </source>
</evidence>
<feature type="region of interest" description="Disordered" evidence="7">
    <location>
        <begin position="323"/>
        <end position="375"/>
    </location>
</feature>
<dbReference type="GO" id="GO:0010172">
    <property type="term" value="P:embryonic body morphogenesis"/>
    <property type="evidence" value="ECO:0007669"/>
    <property type="project" value="EnsemblMetazoa"/>
</dbReference>
<keyword evidence="8" id="KW-0812">Transmembrane</keyword>
<dbReference type="GO" id="GO:0000785">
    <property type="term" value="C:chromatin"/>
    <property type="evidence" value="ECO:0007669"/>
    <property type="project" value="TreeGrafter"/>
</dbReference>
<dbReference type="SMART" id="SM00425">
    <property type="entry name" value="TBOX"/>
    <property type="match status" value="1"/>
</dbReference>
<dbReference type="EMBL" id="DS268419">
    <property type="protein sequence ID" value="EFO86790.1"/>
    <property type="molecule type" value="Genomic_DNA"/>
</dbReference>
<feature type="transmembrane region" description="Helical" evidence="8">
    <location>
        <begin position="24"/>
        <end position="42"/>
    </location>
</feature>
<feature type="region of interest" description="Disordered" evidence="7">
    <location>
        <begin position="240"/>
        <end position="291"/>
    </location>
</feature>
<evidence type="ECO:0000313" key="11">
    <source>
        <dbReference type="Proteomes" id="UP000008281"/>
    </source>
</evidence>
<dbReference type="AlphaFoldDB" id="E3LZA1"/>
<evidence type="ECO:0000256" key="5">
    <source>
        <dbReference type="ARBA" id="ARBA00023242"/>
    </source>
</evidence>
<feature type="domain" description="T-box" evidence="9">
    <location>
        <begin position="58"/>
        <end position="241"/>
    </location>
</feature>
<feature type="compositionally biased region" description="Low complexity" evidence="7">
    <location>
        <begin position="253"/>
        <end position="269"/>
    </location>
</feature>
<organism evidence="11">
    <name type="scientific">Caenorhabditis remanei</name>
    <name type="common">Caenorhabditis vulgaris</name>
    <dbReference type="NCBI Taxonomy" id="31234"/>
    <lineage>
        <taxon>Eukaryota</taxon>
        <taxon>Metazoa</taxon>
        <taxon>Ecdysozoa</taxon>
        <taxon>Nematoda</taxon>
        <taxon>Chromadorea</taxon>
        <taxon>Rhabditida</taxon>
        <taxon>Rhabditina</taxon>
        <taxon>Rhabditomorpha</taxon>
        <taxon>Rhabditoidea</taxon>
        <taxon>Rhabditidae</taxon>
        <taxon>Peloderinae</taxon>
        <taxon>Caenorhabditis</taxon>
    </lineage>
</organism>
<evidence type="ECO:0000256" key="7">
    <source>
        <dbReference type="SAM" id="MobiDB-lite"/>
    </source>
</evidence>
<evidence type="ECO:0000256" key="2">
    <source>
        <dbReference type="ARBA" id="ARBA00023015"/>
    </source>
</evidence>
<dbReference type="Pfam" id="PF00907">
    <property type="entry name" value="T-box"/>
    <property type="match status" value="1"/>
</dbReference>
<keyword evidence="5 6" id="KW-0539">Nucleus</keyword>
<keyword evidence="4" id="KW-0804">Transcription</keyword>
<dbReference type="OMA" id="GRNFFPK"/>
<dbReference type="GO" id="GO:0005634">
    <property type="term" value="C:nucleus"/>
    <property type="evidence" value="ECO:0007669"/>
    <property type="project" value="UniProtKB-SubCell"/>
</dbReference>
<evidence type="ECO:0000256" key="6">
    <source>
        <dbReference type="PROSITE-ProRule" id="PRU00201"/>
    </source>
</evidence>
<keyword evidence="8" id="KW-0472">Membrane</keyword>
<evidence type="ECO:0000256" key="3">
    <source>
        <dbReference type="ARBA" id="ARBA00023125"/>
    </source>
</evidence>
<dbReference type="InterPro" id="IPR046360">
    <property type="entry name" value="T-box_DNA-bd"/>
</dbReference>
<dbReference type="Proteomes" id="UP000008281">
    <property type="component" value="Unassembled WGS sequence"/>
</dbReference>
<accession>E3LZA1</accession>
<dbReference type="GO" id="GO:0000981">
    <property type="term" value="F:DNA-binding transcription factor activity, RNA polymerase II-specific"/>
    <property type="evidence" value="ECO:0007669"/>
    <property type="project" value="TreeGrafter"/>
</dbReference>
<sequence>MCNGFALFFTCSSRDDIIRFSQSFFFLTFFILSISSNTLRIIHFRSKMFNQVTVSLVPSHDEKWMLFHSEVNEMIVTKTGRNFFPKLEYIVEGLDPSKLYAMMIQIEPVGDSRYKFSNGKWAVSGKGDVHAEAKKAWHADGVRSGKEWMETTVAFDRLKISNDLQTRNAWMIPLHSMHKYVPVLTIYEAPSESPFVANSSNQCVASVRIPHTEFIAVTAYQNQKVTELKIKFNDYAKGFRKEKQNRKRRSPSDFDYSTDSTESTSKSSSPQPKYSRASSSSPPEFDLPSPSQPINPFIFSLPPFSQMVSGNMSSLPFFPFGMPPFSTTPTPSSPKSSPRSSSSPEISIPSDSSEKKLTVIKEEPEESEEDIDVLN</sequence>
<dbReference type="PANTHER" id="PTHR11267:SF170">
    <property type="entry name" value="T-BOX PROTEIN 33-RELATED"/>
    <property type="match status" value="1"/>
</dbReference>
<proteinExistence type="predicted"/>
<evidence type="ECO:0000256" key="8">
    <source>
        <dbReference type="SAM" id="Phobius"/>
    </source>
</evidence>
<keyword evidence="11" id="KW-1185">Reference proteome</keyword>
<feature type="compositionally biased region" description="Low complexity" evidence="7">
    <location>
        <begin position="323"/>
        <end position="351"/>
    </location>
</feature>
<comment type="caution">
    <text evidence="6">Lacks conserved residue(s) required for the propagation of feature annotation.</text>
</comment>
<dbReference type="FunCoup" id="E3LZA1">
    <property type="interactions" value="11"/>
</dbReference>
<feature type="compositionally biased region" description="Acidic residues" evidence="7">
    <location>
        <begin position="363"/>
        <end position="375"/>
    </location>
</feature>
<keyword evidence="3 6" id="KW-0238">DNA-binding</keyword>
<dbReference type="OrthoDB" id="6119313at2759"/>
<dbReference type="CTD" id="9800693"/>
<feature type="compositionally biased region" description="Polar residues" evidence="7">
    <location>
        <begin position="270"/>
        <end position="282"/>
    </location>
</feature>
<feature type="compositionally biased region" description="Basic and acidic residues" evidence="7">
    <location>
        <begin position="352"/>
        <end position="362"/>
    </location>
</feature>
<gene>
    <name evidence="10" type="primary">Cre-tbx-9</name>
    <name evidence="10" type="ORF">CRE_04792</name>
</gene>
<dbReference type="SUPFAM" id="SSF49417">
    <property type="entry name" value="p53-like transcription factors"/>
    <property type="match status" value="1"/>
</dbReference>
<dbReference type="InterPro" id="IPR018186">
    <property type="entry name" value="TF_T-box_CS"/>
</dbReference>